<dbReference type="EMBL" id="BAABIC010000022">
    <property type="protein sequence ID" value="GAA4706249.1"/>
    <property type="molecule type" value="Genomic_DNA"/>
</dbReference>
<feature type="region of interest" description="Disordered" evidence="1">
    <location>
        <begin position="45"/>
        <end position="89"/>
    </location>
</feature>
<reference evidence="3" key="1">
    <citation type="journal article" date="2019" name="Int. J. Syst. Evol. Microbiol.">
        <title>The Global Catalogue of Microorganisms (GCM) 10K type strain sequencing project: providing services to taxonomists for standard genome sequencing and annotation.</title>
        <authorList>
            <consortium name="The Broad Institute Genomics Platform"/>
            <consortium name="The Broad Institute Genome Sequencing Center for Infectious Disease"/>
            <person name="Wu L."/>
            <person name="Ma J."/>
        </authorList>
    </citation>
    <scope>NUCLEOTIDE SEQUENCE [LARGE SCALE GENOMIC DNA]</scope>
    <source>
        <strain evidence="3">JCM 18055</strain>
    </source>
</reference>
<feature type="compositionally biased region" description="Basic and acidic residues" evidence="1">
    <location>
        <begin position="80"/>
        <end position="89"/>
    </location>
</feature>
<accession>A0ABP8XHF3</accession>
<gene>
    <name evidence="2" type="ORF">GCM10023215_53050</name>
</gene>
<name>A0ABP8XHF3_9PSEU</name>
<dbReference type="Proteomes" id="UP001500325">
    <property type="component" value="Unassembled WGS sequence"/>
</dbReference>
<sequence length="89" mass="9461">MGAPGKFGFAETALPGVAVVTVARETAKMRPSENYALVWRAPPPRRYRSRHRTGSGAGGRSGDVSGVAGELNSPFVVRAPRSDQVRRAP</sequence>
<evidence type="ECO:0000313" key="2">
    <source>
        <dbReference type="EMBL" id="GAA4706249.1"/>
    </source>
</evidence>
<protein>
    <submittedName>
        <fullName evidence="2">Uncharacterized protein</fullName>
    </submittedName>
</protein>
<proteinExistence type="predicted"/>
<keyword evidence="3" id="KW-1185">Reference proteome</keyword>
<evidence type="ECO:0000313" key="3">
    <source>
        <dbReference type="Proteomes" id="UP001500325"/>
    </source>
</evidence>
<organism evidence="2 3">
    <name type="scientific">Pseudonocardia yuanmonensis</name>
    <dbReference type="NCBI Taxonomy" id="1095914"/>
    <lineage>
        <taxon>Bacteria</taxon>
        <taxon>Bacillati</taxon>
        <taxon>Actinomycetota</taxon>
        <taxon>Actinomycetes</taxon>
        <taxon>Pseudonocardiales</taxon>
        <taxon>Pseudonocardiaceae</taxon>
        <taxon>Pseudonocardia</taxon>
    </lineage>
</organism>
<evidence type="ECO:0000256" key="1">
    <source>
        <dbReference type="SAM" id="MobiDB-lite"/>
    </source>
</evidence>
<comment type="caution">
    <text evidence="2">The sequence shown here is derived from an EMBL/GenBank/DDBJ whole genome shotgun (WGS) entry which is preliminary data.</text>
</comment>